<evidence type="ECO:0000313" key="2">
    <source>
        <dbReference type="Proteomes" id="UP000238322"/>
    </source>
</evidence>
<gene>
    <name evidence="1" type="ORF">C5Y83_26300</name>
</gene>
<sequence>MQSQFSSQEIERIVRLVVERLVTENASAGQVAAKAPPPVGELRLDSKLVTVSSLKGKLNEAITVLCVPAKAVVTPAVKDELKDRGIRLRRANQADCGQEVLSPVVVNAAKQMVSSTWNSAGRSEQVGNLKLAIQRAISVAQSDKMVVILADQPEVAAAAANRANGIRAMVACASHDWKSAAESLGANLIVCHPGQWNDSEVPRLLSSLWDLRGTAGPDWLK</sequence>
<dbReference type="RefSeq" id="WP_105332766.1">
    <property type="nucleotide sequence ID" value="NZ_PUHY01000015.1"/>
</dbReference>
<proteinExistence type="predicted"/>
<dbReference type="OrthoDB" id="269806at2"/>
<reference evidence="1 2" key="1">
    <citation type="submission" date="2018-02" db="EMBL/GenBank/DDBJ databases">
        <title>Comparative genomes isolates from brazilian mangrove.</title>
        <authorList>
            <person name="Araujo J.E."/>
            <person name="Taketani R.G."/>
            <person name="Silva M.C.P."/>
            <person name="Loureco M.V."/>
            <person name="Andreote F.D."/>
        </authorList>
    </citation>
    <scope>NUCLEOTIDE SEQUENCE [LARGE SCALE GENOMIC DNA]</scope>
    <source>
        <strain evidence="1 2">Hex-1 MGV</strain>
    </source>
</reference>
<comment type="caution">
    <text evidence="1">The sequence shown here is derived from an EMBL/GenBank/DDBJ whole genome shotgun (WGS) entry which is preliminary data.</text>
</comment>
<protein>
    <submittedName>
        <fullName evidence="1">Uncharacterized protein</fullName>
    </submittedName>
</protein>
<name>A0A2S8FBR0_9BACT</name>
<evidence type="ECO:0000313" key="1">
    <source>
        <dbReference type="EMBL" id="PQO29572.1"/>
    </source>
</evidence>
<dbReference type="AlphaFoldDB" id="A0A2S8FBR0"/>
<dbReference type="EMBL" id="PUHY01000015">
    <property type="protein sequence ID" value="PQO29572.1"/>
    <property type="molecule type" value="Genomic_DNA"/>
</dbReference>
<dbReference type="Proteomes" id="UP000238322">
    <property type="component" value="Unassembled WGS sequence"/>
</dbReference>
<accession>A0A2S8FBR0</accession>
<organism evidence="1 2">
    <name type="scientific">Blastopirellula marina</name>
    <dbReference type="NCBI Taxonomy" id="124"/>
    <lineage>
        <taxon>Bacteria</taxon>
        <taxon>Pseudomonadati</taxon>
        <taxon>Planctomycetota</taxon>
        <taxon>Planctomycetia</taxon>
        <taxon>Pirellulales</taxon>
        <taxon>Pirellulaceae</taxon>
        <taxon>Blastopirellula</taxon>
    </lineage>
</organism>